<evidence type="ECO:0000256" key="6">
    <source>
        <dbReference type="ARBA" id="ARBA00023136"/>
    </source>
</evidence>
<comment type="similarity">
    <text evidence="2">Belongs to the polysaccharide synthase family.</text>
</comment>
<evidence type="ECO:0000313" key="9">
    <source>
        <dbReference type="Proteomes" id="UP000198922"/>
    </source>
</evidence>
<evidence type="ECO:0000256" key="2">
    <source>
        <dbReference type="ARBA" id="ARBA00007430"/>
    </source>
</evidence>
<feature type="transmembrane region" description="Helical" evidence="7">
    <location>
        <begin position="355"/>
        <end position="371"/>
    </location>
</feature>
<dbReference type="Proteomes" id="UP000198922">
    <property type="component" value="Unassembled WGS sequence"/>
</dbReference>
<dbReference type="AlphaFoldDB" id="A0A1G7IWD4"/>
<keyword evidence="9" id="KW-1185">Reference proteome</keyword>
<dbReference type="STRING" id="521013.SAMN04488567_3549"/>
<feature type="transmembrane region" description="Helical" evidence="7">
    <location>
        <begin position="138"/>
        <end position="160"/>
    </location>
</feature>
<feature type="transmembrane region" description="Helical" evidence="7">
    <location>
        <begin position="407"/>
        <end position="423"/>
    </location>
</feature>
<feature type="transmembrane region" description="Helical" evidence="7">
    <location>
        <begin position="377"/>
        <end position="395"/>
    </location>
</feature>
<keyword evidence="4 7" id="KW-0812">Transmembrane</keyword>
<dbReference type="EMBL" id="FNAT01000008">
    <property type="protein sequence ID" value="SDF16928.1"/>
    <property type="molecule type" value="Genomic_DNA"/>
</dbReference>
<keyword evidence="5 7" id="KW-1133">Transmembrane helix</keyword>
<evidence type="ECO:0000256" key="3">
    <source>
        <dbReference type="ARBA" id="ARBA00022475"/>
    </source>
</evidence>
<dbReference type="OrthoDB" id="7605542at2"/>
<gene>
    <name evidence="8" type="ORF">SAMN04488567_3549</name>
</gene>
<keyword evidence="3" id="KW-1003">Cell membrane</keyword>
<feature type="transmembrane region" description="Helical" evidence="7">
    <location>
        <begin position="166"/>
        <end position="185"/>
    </location>
</feature>
<feature type="transmembrane region" description="Helical" evidence="7">
    <location>
        <begin position="232"/>
        <end position="252"/>
    </location>
</feature>
<feature type="transmembrane region" description="Helical" evidence="7">
    <location>
        <begin position="36"/>
        <end position="55"/>
    </location>
</feature>
<dbReference type="InterPro" id="IPR050833">
    <property type="entry name" value="Poly_Biosynth_Transport"/>
</dbReference>
<dbReference type="GO" id="GO:0005886">
    <property type="term" value="C:plasma membrane"/>
    <property type="evidence" value="ECO:0007669"/>
    <property type="project" value="UniProtKB-SubCell"/>
</dbReference>
<comment type="subcellular location">
    <subcellularLocation>
        <location evidence="1">Cell membrane</location>
        <topology evidence="1">Multi-pass membrane protein</topology>
    </subcellularLocation>
</comment>
<evidence type="ECO:0000256" key="4">
    <source>
        <dbReference type="ARBA" id="ARBA00022692"/>
    </source>
</evidence>
<protein>
    <submittedName>
        <fullName evidence="8">Polysaccharide biosynthesis protein</fullName>
    </submittedName>
</protein>
<reference evidence="9" key="1">
    <citation type="submission" date="2016-10" db="EMBL/GenBank/DDBJ databases">
        <authorList>
            <person name="Varghese N."/>
            <person name="Submissions S."/>
        </authorList>
    </citation>
    <scope>NUCLEOTIDE SEQUENCE [LARGE SCALE GENOMIC DNA]</scope>
    <source>
        <strain evidence="9">DSM 21424</strain>
    </source>
</reference>
<feature type="transmembrane region" description="Helical" evidence="7">
    <location>
        <begin position="206"/>
        <end position="226"/>
    </location>
</feature>
<feature type="transmembrane region" description="Helical" evidence="7">
    <location>
        <begin position="320"/>
        <end position="343"/>
    </location>
</feature>
<feature type="transmembrane region" description="Helical" evidence="7">
    <location>
        <begin position="288"/>
        <end position="314"/>
    </location>
</feature>
<accession>A0A1G7IWD4</accession>
<dbReference type="PANTHER" id="PTHR30250">
    <property type="entry name" value="PST FAMILY PREDICTED COLANIC ACID TRANSPORTER"/>
    <property type="match status" value="1"/>
</dbReference>
<sequence length="460" mass="47570">MRAALLLLSGNALAALLLLARNLVVARLLPVADYGVAASFAIVVAAMEMASELGLQQQILQSRRGGEPRFQAALQGFQLLRGALAALALWLMAPQAAAFMGAPEAAGAYRALALVPLCKGLVHLDLYRLGRGLRFGPLALGTALPALGALLVGVPLALWLGDWRAMLWSVLAQAVLMVLVSHLLAERRWRVVLDRAAMAESLRFGWPLLLNGVLLFGVFNGDRIVVARELGLEALGLFAMACTLTLTPAQILRRSAQSFYLPQLAAAQAAGAADRFDRLAAAAAQAHLAMAVALVAAVAACGAPLVGLVLGPAYLDMLPYLGALALVQALWLAKGGPAVVALARGRTGNAVASNLLRVAALPLALWLAARTGRVEPVIAVGLLAEAGGLMVALWLARRRAGMRLGPVLRPLGPVLLLMGLAVAGPMTGLAGPAGALALAALGLTCLLAMPELRRHGAAPA</sequence>
<organism evidence="8 9">
    <name type="scientific">Limimaricola pyoseonensis</name>
    <dbReference type="NCBI Taxonomy" id="521013"/>
    <lineage>
        <taxon>Bacteria</taxon>
        <taxon>Pseudomonadati</taxon>
        <taxon>Pseudomonadota</taxon>
        <taxon>Alphaproteobacteria</taxon>
        <taxon>Rhodobacterales</taxon>
        <taxon>Paracoccaceae</taxon>
        <taxon>Limimaricola</taxon>
    </lineage>
</organism>
<name>A0A1G7IWD4_9RHOB</name>
<dbReference type="Pfam" id="PF13440">
    <property type="entry name" value="Polysacc_synt_3"/>
    <property type="match status" value="1"/>
</dbReference>
<dbReference type="RefSeq" id="WP_090114182.1">
    <property type="nucleotide sequence ID" value="NZ_FNAT01000008.1"/>
</dbReference>
<evidence type="ECO:0000256" key="7">
    <source>
        <dbReference type="SAM" id="Phobius"/>
    </source>
</evidence>
<feature type="transmembrane region" description="Helical" evidence="7">
    <location>
        <begin position="429"/>
        <end position="449"/>
    </location>
</feature>
<evidence type="ECO:0000256" key="5">
    <source>
        <dbReference type="ARBA" id="ARBA00022989"/>
    </source>
</evidence>
<keyword evidence="6 7" id="KW-0472">Membrane</keyword>
<dbReference type="PANTHER" id="PTHR30250:SF10">
    <property type="entry name" value="LIPOPOLYSACCHARIDE BIOSYNTHESIS PROTEIN WZXC"/>
    <property type="match status" value="1"/>
</dbReference>
<evidence type="ECO:0000256" key="1">
    <source>
        <dbReference type="ARBA" id="ARBA00004651"/>
    </source>
</evidence>
<evidence type="ECO:0000313" key="8">
    <source>
        <dbReference type="EMBL" id="SDF16928.1"/>
    </source>
</evidence>
<proteinExistence type="inferred from homology"/>